<dbReference type="PANTHER" id="PTHR17204:SF5">
    <property type="entry name" value="PRE-MRNA-PROCESSING FACTOR 39"/>
    <property type="match status" value="1"/>
</dbReference>
<dbReference type="Pfam" id="PF23241">
    <property type="entry name" value="HAT_PRP39_C"/>
    <property type="match status" value="1"/>
</dbReference>
<dbReference type="OrthoDB" id="10265668at2759"/>
<evidence type="ECO:0000256" key="1">
    <source>
        <dbReference type="ARBA" id="ARBA00004123"/>
    </source>
</evidence>
<keyword evidence="2" id="KW-0507">mRNA processing</keyword>
<comment type="similarity">
    <text evidence="6">Belongs to the PRP39 family.</text>
</comment>
<keyword evidence="3" id="KW-0677">Repeat</keyword>
<dbReference type="PANTHER" id="PTHR17204">
    <property type="entry name" value="PRE-MRNA PROCESSING PROTEIN PRP39-RELATED"/>
    <property type="match status" value="1"/>
</dbReference>
<dbReference type="AlphaFoldDB" id="M3HTX2"/>
<protein>
    <submittedName>
        <fullName evidence="7">Spliceosomal U1 snRNP protein, putative</fullName>
    </submittedName>
</protein>
<accession>M3HTX2</accession>
<dbReference type="GO" id="GO:0005685">
    <property type="term" value="C:U1 snRNP"/>
    <property type="evidence" value="ECO:0007669"/>
    <property type="project" value="TreeGrafter"/>
</dbReference>
<evidence type="ECO:0000256" key="2">
    <source>
        <dbReference type="ARBA" id="ARBA00022664"/>
    </source>
</evidence>
<dbReference type="GO" id="GO:0030627">
    <property type="term" value="F:pre-mRNA 5'-splice site binding"/>
    <property type="evidence" value="ECO:0007669"/>
    <property type="project" value="TreeGrafter"/>
</dbReference>
<comment type="subcellular location">
    <subcellularLocation>
        <location evidence="1">Nucleus</location>
    </subcellularLocation>
</comment>
<dbReference type="Pfam" id="PF23240">
    <property type="entry name" value="HAT_PRP39_N"/>
    <property type="match status" value="1"/>
</dbReference>
<proteinExistence type="inferred from homology"/>
<evidence type="ECO:0000256" key="4">
    <source>
        <dbReference type="ARBA" id="ARBA00023187"/>
    </source>
</evidence>
<gene>
    <name evidence="7" type="ORF">G210_2742</name>
</gene>
<dbReference type="EMBL" id="AOGT01000019">
    <property type="protein sequence ID" value="EMG51072.1"/>
    <property type="molecule type" value="Genomic_DNA"/>
</dbReference>
<reference evidence="7 8" key="1">
    <citation type="submission" date="2013-02" db="EMBL/GenBank/DDBJ databases">
        <title>Genome sequence of Candida maltosa Xu316, a potential industrial strain for xylitol and ethanol production.</title>
        <authorList>
            <person name="Yu J."/>
            <person name="Wang Q."/>
            <person name="Geng X."/>
            <person name="Bao W."/>
            <person name="He P."/>
            <person name="Cai J."/>
        </authorList>
    </citation>
    <scope>NUCLEOTIDE SEQUENCE [LARGE SCALE GENOMIC DNA]</scope>
    <source>
        <strain evidence="8">Xu316</strain>
    </source>
</reference>
<evidence type="ECO:0000313" key="7">
    <source>
        <dbReference type="EMBL" id="EMG51072.1"/>
    </source>
</evidence>
<dbReference type="eggNOG" id="KOG1258">
    <property type="taxonomic scope" value="Eukaryota"/>
</dbReference>
<dbReference type="Proteomes" id="UP000011777">
    <property type="component" value="Unassembled WGS sequence"/>
</dbReference>
<dbReference type="GO" id="GO:0000395">
    <property type="term" value="P:mRNA 5'-splice site recognition"/>
    <property type="evidence" value="ECO:0007669"/>
    <property type="project" value="TreeGrafter"/>
</dbReference>
<evidence type="ECO:0000256" key="5">
    <source>
        <dbReference type="ARBA" id="ARBA00023242"/>
    </source>
</evidence>
<dbReference type="GO" id="GO:0071004">
    <property type="term" value="C:U2-type prespliceosome"/>
    <property type="evidence" value="ECO:0007669"/>
    <property type="project" value="TreeGrafter"/>
</dbReference>
<sequence length="472" mass="56257">MNKNLPVDLNDDLHELLLDNEDEDVKVIVQEIHKSPNDLTKWNKLLHHQSITTNEDLLNKSYKKLLSRFPYLESHWIEWSNHEYNFNGLNGKKKILQLAVENFRQSVKLWTEFLRVYLEDTSSVNVDEFRELYKLAISSNGHNFNSHPIWDLIIEYETTNKNSDAVLEIYLQLIKIPLYQYSKYFNDFKTISKEFHLKQIIPSDELADYIKQLSSSEKSEDELSVIDKYQILNTFISTKFNQIQQKVEEFWKYESAIENFDFNIDLINSTTLNNDLKIWNNYIDSVVDQYTKTPDNDELYKIIINLYERCLIPNVYNSQVWLKFIEFINKQGDDEAKFNKINEIYMKINSRIIPIDDNSTRFKYVDYLIEQKKPQQANEYLFDWIKLTSKSNNYHKASYLESIKKLVGIWEEMLSPSQFVKILETLIYNYFNIHSDKHMKTSEEPKEEKEDGDDSTFKLSDSFITSFSVILF</sequence>
<dbReference type="Gene3D" id="1.25.40.10">
    <property type="entry name" value="Tetratricopeptide repeat domain"/>
    <property type="match status" value="2"/>
</dbReference>
<dbReference type="InterPro" id="IPR011990">
    <property type="entry name" value="TPR-like_helical_dom_sf"/>
</dbReference>
<name>M3HTX2_CANMX</name>
<keyword evidence="4" id="KW-0508">mRNA splicing</keyword>
<dbReference type="InterPro" id="IPR059164">
    <property type="entry name" value="HAT_PRP39_C"/>
</dbReference>
<organism evidence="7 8">
    <name type="scientific">Candida maltosa (strain Xu316)</name>
    <name type="common">Yeast</name>
    <dbReference type="NCBI Taxonomy" id="1245528"/>
    <lineage>
        <taxon>Eukaryota</taxon>
        <taxon>Fungi</taxon>
        <taxon>Dikarya</taxon>
        <taxon>Ascomycota</taxon>
        <taxon>Saccharomycotina</taxon>
        <taxon>Pichiomycetes</taxon>
        <taxon>Debaryomycetaceae</taxon>
        <taxon>Candida/Lodderomyces clade</taxon>
        <taxon>Candida</taxon>
    </lineage>
</organism>
<dbReference type="HOGENOM" id="CLU_024449_0_0_1"/>
<evidence type="ECO:0000256" key="3">
    <source>
        <dbReference type="ARBA" id="ARBA00022737"/>
    </source>
</evidence>
<dbReference type="GO" id="GO:0000243">
    <property type="term" value="C:commitment complex"/>
    <property type="evidence" value="ECO:0007669"/>
    <property type="project" value="TreeGrafter"/>
</dbReference>
<comment type="caution">
    <text evidence="7">The sequence shown here is derived from an EMBL/GenBank/DDBJ whole genome shotgun (WGS) entry which is preliminary data.</text>
</comment>
<dbReference type="SMART" id="SM00386">
    <property type="entry name" value="HAT"/>
    <property type="match status" value="4"/>
</dbReference>
<dbReference type="STRING" id="1245528.M3HTX2"/>
<evidence type="ECO:0000256" key="6">
    <source>
        <dbReference type="ARBA" id="ARBA00038019"/>
    </source>
</evidence>
<keyword evidence="5" id="KW-0539">Nucleus</keyword>
<dbReference type="SUPFAM" id="SSF48452">
    <property type="entry name" value="TPR-like"/>
    <property type="match status" value="1"/>
</dbReference>
<dbReference type="InterPro" id="IPR003107">
    <property type="entry name" value="HAT"/>
</dbReference>
<keyword evidence="8" id="KW-1185">Reference proteome</keyword>
<evidence type="ECO:0000313" key="8">
    <source>
        <dbReference type="Proteomes" id="UP000011777"/>
    </source>
</evidence>